<name>D9R7K1_LACSW</name>
<reference evidence="1" key="1">
    <citation type="submission" date="2010-07" db="EMBL/GenBank/DDBJ databases">
        <title>Complete sequence of Clostridium saccharolyticum WM1.</title>
        <authorList>
            <consortium name="US DOE Joint Genome Institute"/>
            <person name="Lucas S."/>
            <person name="Copeland A."/>
            <person name="Lapidus A."/>
            <person name="Cheng J.-F."/>
            <person name="Bruce D."/>
            <person name="Goodwin L."/>
            <person name="Pitluck S."/>
            <person name="Chertkov O."/>
            <person name="Detter J.C."/>
            <person name="Han C."/>
            <person name="Tapia R."/>
            <person name="Land M."/>
            <person name="Hauser L."/>
            <person name="Chang Y.-J."/>
            <person name="Jeffries C."/>
            <person name="Kyrpides N."/>
            <person name="Ivanova N."/>
            <person name="Mikhailova N."/>
            <person name="Mouttaki H."/>
            <person name="Lin L."/>
            <person name="Zhou J."/>
            <person name="Hemme C.L."/>
            <person name="Woyke T."/>
        </authorList>
    </citation>
    <scope>NUCLEOTIDE SEQUENCE [LARGE SCALE GENOMIC DNA]</scope>
    <source>
        <strain evidence="1">WM1</strain>
    </source>
</reference>
<sequence>MISQTQKALRTLVDLRIEVAMGRLKENPHYLEICENQAATEVKIREVFQDAENYFENQSIRDGLEFNEIYIQGLKDGIHFLKFLGVVNREEDL</sequence>
<keyword evidence="2" id="KW-1185">Reference proteome</keyword>
<dbReference type="Proteomes" id="UP000001662">
    <property type="component" value="Chromosome"/>
</dbReference>
<gene>
    <name evidence="1" type="ordered locus">Closa_1114</name>
</gene>
<dbReference type="AlphaFoldDB" id="D9R7K1"/>
<proteinExistence type="predicted"/>
<dbReference type="RefSeq" id="WP_013271825.1">
    <property type="nucleotide sequence ID" value="NC_014376.1"/>
</dbReference>
<dbReference type="KEGG" id="csh:Closa_1114"/>
<evidence type="ECO:0000313" key="2">
    <source>
        <dbReference type="Proteomes" id="UP000001662"/>
    </source>
</evidence>
<accession>D9R7K1</accession>
<dbReference type="PaxDb" id="610130-Closa_1114"/>
<protein>
    <submittedName>
        <fullName evidence="1">Uncharacterized protein</fullName>
    </submittedName>
</protein>
<dbReference type="HOGENOM" id="CLU_2394631_0_0_9"/>
<organism evidence="1 2">
    <name type="scientific">Lacrimispora saccharolytica (strain ATCC 35040 / DSM 2544 / NRCC 2533 / WM1)</name>
    <name type="common">Clostridium saccharolyticum</name>
    <dbReference type="NCBI Taxonomy" id="610130"/>
    <lineage>
        <taxon>Bacteria</taxon>
        <taxon>Bacillati</taxon>
        <taxon>Bacillota</taxon>
        <taxon>Clostridia</taxon>
        <taxon>Lachnospirales</taxon>
        <taxon>Lachnospiraceae</taxon>
        <taxon>Lacrimispora</taxon>
    </lineage>
</organism>
<evidence type="ECO:0000313" key="1">
    <source>
        <dbReference type="EMBL" id="ADL03730.1"/>
    </source>
</evidence>
<dbReference type="EMBL" id="CP002109">
    <property type="protein sequence ID" value="ADL03730.1"/>
    <property type="molecule type" value="Genomic_DNA"/>
</dbReference>